<evidence type="ECO:0000256" key="4">
    <source>
        <dbReference type="ARBA" id="ARBA00022566"/>
    </source>
</evidence>
<dbReference type="PRINTS" id="PR00103">
    <property type="entry name" value="CAMPKINASE"/>
</dbReference>
<dbReference type="InterPro" id="IPR003117">
    <property type="entry name" value="cAMP_dep_PK_reg_su_I/II_a/b"/>
</dbReference>
<dbReference type="GO" id="GO:0004862">
    <property type="term" value="F:cAMP-dependent protein kinase inhibitor activity"/>
    <property type="evidence" value="ECO:0007669"/>
    <property type="project" value="TreeGrafter"/>
</dbReference>
<dbReference type="AlphaFoldDB" id="A0A8J2T4K8"/>
<dbReference type="GO" id="GO:0034236">
    <property type="term" value="F:protein kinase A catalytic subunit binding"/>
    <property type="evidence" value="ECO:0007669"/>
    <property type="project" value="TreeGrafter"/>
</dbReference>
<dbReference type="PROSITE" id="PS00888">
    <property type="entry name" value="CNMP_BINDING_1"/>
    <property type="match status" value="2"/>
</dbReference>
<dbReference type="FunFam" id="2.60.120.10:FF:000118">
    <property type="entry name" value="cAMP-dependent protein kinase regulatory subunit"/>
    <property type="match status" value="1"/>
</dbReference>
<dbReference type="Pfam" id="PF00027">
    <property type="entry name" value="cNMP_binding"/>
    <property type="match status" value="2"/>
</dbReference>
<keyword evidence="13" id="KW-1185">Reference proteome</keyword>
<comment type="similarity">
    <text evidence="1 8">Belongs to the cAMP-dependent kinase regulatory chain family.</text>
</comment>
<evidence type="ECO:0000256" key="1">
    <source>
        <dbReference type="ARBA" id="ARBA00005753"/>
    </source>
</evidence>
<name>A0A8J2T4K8_ZYGB2</name>
<evidence type="ECO:0000256" key="5">
    <source>
        <dbReference type="ARBA" id="ARBA00022737"/>
    </source>
</evidence>
<dbReference type="GO" id="GO:0009267">
    <property type="term" value="P:cellular response to starvation"/>
    <property type="evidence" value="ECO:0007669"/>
    <property type="project" value="UniProtKB-ARBA"/>
</dbReference>
<dbReference type="InterPro" id="IPR018490">
    <property type="entry name" value="cNMP-bd_dom_sf"/>
</dbReference>
<dbReference type="GO" id="GO:0030552">
    <property type="term" value="F:cAMP binding"/>
    <property type="evidence" value="ECO:0007669"/>
    <property type="project" value="UniProtKB-KW"/>
</dbReference>
<dbReference type="FunFam" id="2.60.120.10:FF:000039">
    <property type="entry name" value="cAMP-dependent protein kinase regulatory subunit"/>
    <property type="match status" value="1"/>
</dbReference>
<evidence type="ECO:0000256" key="3">
    <source>
        <dbReference type="ARBA" id="ARBA00022553"/>
    </source>
</evidence>
<evidence type="ECO:0000256" key="6">
    <source>
        <dbReference type="ARBA" id="ARBA00022741"/>
    </source>
</evidence>
<feature type="binding site" evidence="9">
    <location>
        <position position="394"/>
    </location>
    <ligand>
        <name>3',5'-cyclic AMP</name>
        <dbReference type="ChEBI" id="CHEBI:58165"/>
        <label>2</label>
    </ligand>
</feature>
<dbReference type="InterPro" id="IPR050503">
    <property type="entry name" value="cAMP-dep_PK_reg_su-like"/>
</dbReference>
<reference evidence="13" key="1">
    <citation type="journal article" date="2013" name="Genome Announc.">
        <title>Genome sequence of the food spoilage yeast Zygosaccharomyces bailii CLIB 213(T).</title>
        <authorList>
            <person name="Galeote V."/>
            <person name="Bigey F."/>
            <person name="Devillers H."/>
            <person name="Neuveglise C."/>
            <person name="Dequin S."/>
        </authorList>
    </citation>
    <scope>NUCLEOTIDE SEQUENCE [LARGE SCALE GENOMIC DNA]</scope>
    <source>
        <strain evidence="13">CLIB 213 / ATCC 58445 / CBS 680 / CCRC 21525 / NBRC 1098 / NCYC 1416 / NRRL Y-2227</strain>
    </source>
</reference>
<keyword evidence="7 8" id="KW-0114">cAMP</keyword>
<dbReference type="InterPro" id="IPR014710">
    <property type="entry name" value="RmlC-like_jellyroll"/>
</dbReference>
<dbReference type="PANTHER" id="PTHR11635:SF152">
    <property type="entry name" value="CAMP-DEPENDENT PROTEIN KINASE TYPE I REGULATORY SUBUNIT-RELATED"/>
    <property type="match status" value="1"/>
</dbReference>
<protein>
    <recommendedName>
        <fullName evidence="2 8">cAMP-dependent protein kinase regulatory subunit</fullName>
    </recommendedName>
</protein>
<dbReference type="SMR" id="A0A8J2T4K8"/>
<dbReference type="EMBL" id="HG316455">
    <property type="protein sequence ID" value="CDF88093.1"/>
    <property type="molecule type" value="Genomic_DNA"/>
</dbReference>
<dbReference type="PROSITE" id="PS50042">
    <property type="entry name" value="CNMP_BINDING_3"/>
    <property type="match status" value="2"/>
</dbReference>
<evidence type="ECO:0000259" key="11">
    <source>
        <dbReference type="PROSITE" id="PS50042"/>
    </source>
</evidence>
<dbReference type="InterPro" id="IPR018488">
    <property type="entry name" value="cNMP-bd_CS"/>
</dbReference>
<dbReference type="GO" id="GO:0005634">
    <property type="term" value="C:nucleus"/>
    <property type="evidence" value="ECO:0007669"/>
    <property type="project" value="TreeGrafter"/>
</dbReference>
<feature type="region of interest" description="Disordered" evidence="10">
    <location>
        <begin position="92"/>
        <end position="140"/>
    </location>
</feature>
<dbReference type="OrthoDB" id="417078at2759"/>
<keyword evidence="3" id="KW-0597">Phosphoprotein</keyword>
<feature type="domain" description="Cyclic nucleotide-binding" evidence="11">
    <location>
        <begin position="319"/>
        <end position="435"/>
    </location>
</feature>
<evidence type="ECO:0000256" key="9">
    <source>
        <dbReference type="PIRSR" id="PIRSR000548-1"/>
    </source>
</evidence>
<dbReference type="GO" id="GO:0005952">
    <property type="term" value="C:cAMP-dependent protein kinase complex"/>
    <property type="evidence" value="ECO:0007669"/>
    <property type="project" value="InterPro"/>
</dbReference>
<dbReference type="PIRSF" id="PIRSF000548">
    <property type="entry name" value="PK_regulatory"/>
    <property type="match status" value="1"/>
</dbReference>
<keyword evidence="4 8" id="KW-0116">cAMP-binding</keyword>
<feature type="binding site" evidence="9">
    <location>
        <position position="266"/>
    </location>
    <ligand>
        <name>3',5'-cyclic AMP</name>
        <dbReference type="ChEBI" id="CHEBI:58165"/>
        <label>1</label>
    </ligand>
</feature>
<evidence type="ECO:0000256" key="8">
    <source>
        <dbReference type="PIRNR" id="PIRNR000548"/>
    </source>
</evidence>
<feature type="binding site" evidence="9">
    <location>
        <position position="385"/>
    </location>
    <ligand>
        <name>3',5'-cyclic AMP</name>
        <dbReference type="ChEBI" id="CHEBI:58165"/>
        <label>2</label>
    </ligand>
</feature>
<dbReference type="SMART" id="SM00100">
    <property type="entry name" value="cNMP"/>
    <property type="match status" value="2"/>
</dbReference>
<feature type="binding site" evidence="9">
    <location>
        <position position="275"/>
    </location>
    <ligand>
        <name>3',5'-cyclic AMP</name>
        <dbReference type="ChEBI" id="CHEBI:58165"/>
        <label>1</label>
    </ligand>
</feature>
<feature type="domain" description="Cyclic nucleotide-binding" evidence="11">
    <location>
        <begin position="201"/>
        <end position="316"/>
    </location>
</feature>
<accession>A0A8J2T4K8</accession>
<evidence type="ECO:0000256" key="2">
    <source>
        <dbReference type="ARBA" id="ARBA00020355"/>
    </source>
</evidence>
<dbReference type="SUPFAM" id="SSF51206">
    <property type="entry name" value="cAMP-binding domain-like"/>
    <property type="match status" value="2"/>
</dbReference>
<evidence type="ECO:0000256" key="10">
    <source>
        <dbReference type="SAM" id="MobiDB-lite"/>
    </source>
</evidence>
<dbReference type="InterPro" id="IPR000595">
    <property type="entry name" value="cNMP-bd_dom"/>
</dbReference>
<dbReference type="SMART" id="SM00394">
    <property type="entry name" value="RIIa"/>
    <property type="match status" value="1"/>
</dbReference>
<dbReference type="PROSITE" id="PS00889">
    <property type="entry name" value="CNMP_BINDING_2"/>
    <property type="match status" value="1"/>
</dbReference>
<comment type="subunit">
    <text evidence="8">Tetramer, composed of 2 regulatory (R) and 2 catalytic (C) subunits. In the presence of cAMP it dissociates into 2 active monomeric C subunits and an R dimer.</text>
</comment>
<evidence type="ECO:0000313" key="13">
    <source>
        <dbReference type="Proteomes" id="UP000019375"/>
    </source>
</evidence>
<dbReference type="Gene3D" id="2.60.120.10">
    <property type="entry name" value="Jelly Rolls"/>
    <property type="match status" value="2"/>
</dbReference>
<dbReference type="Pfam" id="PF02197">
    <property type="entry name" value="RIIa"/>
    <property type="match status" value="1"/>
</dbReference>
<dbReference type="PANTHER" id="PTHR11635">
    <property type="entry name" value="CAMP-DEPENDENT PROTEIN KINASE REGULATORY CHAIN"/>
    <property type="match status" value="1"/>
</dbReference>
<keyword evidence="6 8" id="KW-0547">Nucleotide-binding</keyword>
<dbReference type="GO" id="GO:0005829">
    <property type="term" value="C:cytosol"/>
    <property type="evidence" value="ECO:0007669"/>
    <property type="project" value="TreeGrafter"/>
</dbReference>
<dbReference type="Proteomes" id="UP000019375">
    <property type="component" value="Unassembled WGS sequence"/>
</dbReference>
<sequence length="444" mass="49323">MPMFGDQRVELELFEAEVKKRKPADLLQFSANYFNRRLEQQRSFARRQETLASSKGIVLFPAASEQECGAAASLSLEESESGGVEKPDVAFKSPFAGDDPHSTHGSGPAAGLFKGNFDVGKEPASRSESPMCPRHDEEPKAKKANANFQPLPTNFNAERRTSVSAETFQPSSLDNWVPPHYVEKNKQQLQRLLKAVGGSFLFNKLDQDSRKLVVNALEEKKVPKGTEVIKQGDEGDFFYVVEEGTVDFYVNHHKVNTSGPGSSFGELALMYNNPRASTVIAKTDCVLWALDRLTFRKILLGSSFQKRLMYDELLKSMPILKSLTTYDRAKLADALDTELYEPGQVIIREGDVGENFYLIEYGECDVSKKGKGVINHLKSHDYFGEIALLKDLPRQATVTATKKTKVATLGKSGFQRLLGPAVDVLKLNDPTRVQESQEKDPAHA</sequence>
<dbReference type="CDD" id="cd12098">
    <property type="entry name" value="DD_R_ScPKA-like"/>
    <property type="match status" value="1"/>
</dbReference>
<organism evidence="12 13">
    <name type="scientific">Zygosaccharomyces bailii (strain CLIB 213 / ATCC 58445 / CBS 680 / BCRC 21525 / NBRC 1098 / NCYC 1416 / NRRL Y-2227)</name>
    <dbReference type="NCBI Taxonomy" id="1333698"/>
    <lineage>
        <taxon>Eukaryota</taxon>
        <taxon>Fungi</taxon>
        <taxon>Dikarya</taxon>
        <taxon>Ascomycota</taxon>
        <taxon>Saccharomycotina</taxon>
        <taxon>Saccharomycetes</taxon>
        <taxon>Saccharomycetales</taxon>
        <taxon>Saccharomycetaceae</taxon>
        <taxon>Zygosaccharomyces</taxon>
    </lineage>
</organism>
<evidence type="ECO:0000256" key="7">
    <source>
        <dbReference type="ARBA" id="ARBA00023149"/>
    </source>
</evidence>
<dbReference type="InterPro" id="IPR012198">
    <property type="entry name" value="cAMP_dep_PK_reg_su"/>
</dbReference>
<dbReference type="CDD" id="cd00038">
    <property type="entry name" value="CAP_ED"/>
    <property type="match status" value="2"/>
</dbReference>
<proteinExistence type="inferred from homology"/>
<keyword evidence="5" id="KW-0677">Repeat</keyword>
<evidence type="ECO:0000313" key="12">
    <source>
        <dbReference type="EMBL" id="CDF88093.1"/>
    </source>
</evidence>
<gene>
    <name evidence="12" type="ORF">BN860_02146g</name>
</gene>